<keyword evidence="2" id="KW-0472">Membrane</keyword>
<dbReference type="AlphaFoldDB" id="A0A9D2RQB6"/>
<feature type="compositionally biased region" description="Basic and acidic residues" evidence="1">
    <location>
        <begin position="18"/>
        <end position="39"/>
    </location>
</feature>
<feature type="transmembrane region" description="Helical" evidence="2">
    <location>
        <begin position="159"/>
        <end position="176"/>
    </location>
</feature>
<name>A0A9D2RQB6_9MICO</name>
<evidence type="ECO:0000256" key="2">
    <source>
        <dbReference type="SAM" id="Phobius"/>
    </source>
</evidence>
<gene>
    <name evidence="3" type="ORF">H9786_09745</name>
</gene>
<proteinExistence type="predicted"/>
<feature type="compositionally biased region" description="Basic and acidic residues" evidence="1">
    <location>
        <begin position="64"/>
        <end position="84"/>
    </location>
</feature>
<reference evidence="3" key="1">
    <citation type="journal article" date="2021" name="PeerJ">
        <title>Extensive microbial diversity within the chicken gut microbiome revealed by metagenomics and culture.</title>
        <authorList>
            <person name="Gilroy R."/>
            <person name="Ravi A."/>
            <person name="Getino M."/>
            <person name="Pursley I."/>
            <person name="Horton D.L."/>
            <person name="Alikhan N.F."/>
            <person name="Baker D."/>
            <person name="Gharbi K."/>
            <person name="Hall N."/>
            <person name="Watson M."/>
            <person name="Adriaenssens E.M."/>
            <person name="Foster-Nyarko E."/>
            <person name="Jarju S."/>
            <person name="Secka A."/>
            <person name="Antonio M."/>
            <person name="Oren A."/>
            <person name="Chaudhuri R.R."/>
            <person name="La Ragione R."/>
            <person name="Hildebrand F."/>
            <person name="Pallen M.J."/>
        </authorList>
    </citation>
    <scope>NUCLEOTIDE SEQUENCE</scope>
    <source>
        <strain evidence="3">ChiHjej13B12-24818</strain>
    </source>
</reference>
<feature type="compositionally biased region" description="Basic and acidic residues" evidence="1">
    <location>
        <begin position="47"/>
        <end position="56"/>
    </location>
</feature>
<protein>
    <submittedName>
        <fullName evidence="3">Uncharacterized protein</fullName>
    </submittedName>
</protein>
<evidence type="ECO:0000256" key="1">
    <source>
        <dbReference type="SAM" id="MobiDB-lite"/>
    </source>
</evidence>
<evidence type="ECO:0000313" key="3">
    <source>
        <dbReference type="EMBL" id="HJB10792.1"/>
    </source>
</evidence>
<feature type="transmembrane region" description="Helical" evidence="2">
    <location>
        <begin position="182"/>
        <end position="203"/>
    </location>
</feature>
<dbReference type="Proteomes" id="UP000823823">
    <property type="component" value="Unassembled WGS sequence"/>
</dbReference>
<sequence length="221" mass="24579">MSDWKTYAKAARNTARKQAPEVKRSAQESVRRGSRRTGDYVRAAGRVIEESRRDDERFDDEPIEDRTRDGERPPASEDRREYDPRPAGARPEPDPAEARHRHAQRGRRPDGIRGSDGDRRPALDADSLRRGAAAYYAVAERRVRGAQLGPRLMRAVRDALLIGLSIFAIWVVLAAAGLQIPLYAVLVAVGVIVVISFGTSMYASSKRAQDAERADADEDDD</sequence>
<reference evidence="3" key="2">
    <citation type="submission" date="2021-04" db="EMBL/GenBank/DDBJ databases">
        <authorList>
            <person name="Gilroy R."/>
        </authorList>
    </citation>
    <scope>NUCLEOTIDE SEQUENCE</scope>
    <source>
        <strain evidence="3">ChiHjej13B12-24818</strain>
    </source>
</reference>
<keyword evidence="2" id="KW-1133">Transmembrane helix</keyword>
<organism evidence="3 4">
    <name type="scientific">Candidatus Brachybacterium merdavium</name>
    <dbReference type="NCBI Taxonomy" id="2838513"/>
    <lineage>
        <taxon>Bacteria</taxon>
        <taxon>Bacillati</taxon>
        <taxon>Actinomycetota</taxon>
        <taxon>Actinomycetes</taxon>
        <taxon>Micrococcales</taxon>
        <taxon>Dermabacteraceae</taxon>
        <taxon>Brachybacterium</taxon>
    </lineage>
</organism>
<dbReference type="EMBL" id="DWZH01000075">
    <property type="protein sequence ID" value="HJB10792.1"/>
    <property type="molecule type" value="Genomic_DNA"/>
</dbReference>
<accession>A0A9D2RQB6</accession>
<evidence type="ECO:0000313" key="4">
    <source>
        <dbReference type="Proteomes" id="UP000823823"/>
    </source>
</evidence>
<comment type="caution">
    <text evidence="3">The sequence shown here is derived from an EMBL/GenBank/DDBJ whole genome shotgun (WGS) entry which is preliminary data.</text>
</comment>
<feature type="compositionally biased region" description="Basic and acidic residues" evidence="1">
    <location>
        <begin position="107"/>
        <end position="124"/>
    </location>
</feature>
<keyword evidence="2" id="KW-0812">Transmembrane</keyword>
<feature type="region of interest" description="Disordered" evidence="1">
    <location>
        <begin position="1"/>
        <end position="124"/>
    </location>
</feature>